<sequence>MNPRFDSRTAPAVPAGLTELLPHQGSFELQNDQPGKVHNWHHHSLDEELFILRGSALLFWDAAGAYQERDCPAGTWITLPAGTVHGSLAGPEGAVYMIRPRDGRTAETTFLADGEHPHPTPVARESAA</sequence>
<keyword evidence="2" id="KW-1185">Reference proteome</keyword>
<evidence type="ECO:0000313" key="2">
    <source>
        <dbReference type="Proteomes" id="UP000199055"/>
    </source>
</evidence>
<dbReference type="STRING" id="403935.SAMN05216481_105225"/>
<proteinExistence type="predicted"/>
<dbReference type="RefSeq" id="WP_218158285.1">
    <property type="nucleotide sequence ID" value="NZ_FOET01000005.1"/>
</dbReference>
<organism evidence="1 2">
    <name type="scientific">Streptomyces radiopugnans</name>
    <dbReference type="NCBI Taxonomy" id="403935"/>
    <lineage>
        <taxon>Bacteria</taxon>
        <taxon>Bacillati</taxon>
        <taxon>Actinomycetota</taxon>
        <taxon>Actinomycetes</taxon>
        <taxon>Kitasatosporales</taxon>
        <taxon>Streptomycetaceae</taxon>
        <taxon>Streptomyces</taxon>
    </lineage>
</organism>
<dbReference type="Gene3D" id="2.60.120.10">
    <property type="entry name" value="Jelly Rolls"/>
    <property type="match status" value="1"/>
</dbReference>
<reference evidence="2" key="1">
    <citation type="submission" date="2016-10" db="EMBL/GenBank/DDBJ databases">
        <authorList>
            <person name="Varghese N."/>
            <person name="Submissions S."/>
        </authorList>
    </citation>
    <scope>NUCLEOTIDE SEQUENCE [LARGE SCALE GENOMIC DNA]</scope>
    <source>
        <strain evidence="2">CGMCC 4.3519</strain>
    </source>
</reference>
<dbReference type="InterPro" id="IPR011051">
    <property type="entry name" value="RmlC_Cupin_sf"/>
</dbReference>
<evidence type="ECO:0000313" key="1">
    <source>
        <dbReference type="EMBL" id="SEQ27328.1"/>
    </source>
</evidence>
<protein>
    <submittedName>
        <fullName evidence="1">ChrR Cupin-like domain-containing protein</fullName>
    </submittedName>
</protein>
<dbReference type="SUPFAM" id="SSF51182">
    <property type="entry name" value="RmlC-like cupins"/>
    <property type="match status" value="1"/>
</dbReference>
<dbReference type="Proteomes" id="UP000199055">
    <property type="component" value="Unassembled WGS sequence"/>
</dbReference>
<gene>
    <name evidence="1" type="ORF">SAMN05216481_105225</name>
</gene>
<dbReference type="InterPro" id="IPR014710">
    <property type="entry name" value="RmlC-like_jellyroll"/>
</dbReference>
<name>A0A1H9EQQ0_9ACTN</name>
<dbReference type="AlphaFoldDB" id="A0A1H9EQQ0"/>
<dbReference type="EMBL" id="FOET01000005">
    <property type="protein sequence ID" value="SEQ27328.1"/>
    <property type="molecule type" value="Genomic_DNA"/>
</dbReference>
<accession>A0A1H9EQQ0</accession>